<dbReference type="InterPro" id="IPR036188">
    <property type="entry name" value="FAD/NAD-bd_sf"/>
</dbReference>
<dbReference type="InterPro" id="IPR006076">
    <property type="entry name" value="FAD-dep_OxRdtase"/>
</dbReference>
<dbReference type="EMBL" id="BMQQ01000001">
    <property type="protein sequence ID" value="GGT12522.1"/>
    <property type="molecule type" value="Genomic_DNA"/>
</dbReference>
<dbReference type="Gene3D" id="3.30.9.10">
    <property type="entry name" value="D-Amino Acid Oxidase, subunit A, domain 2"/>
    <property type="match status" value="1"/>
</dbReference>
<keyword evidence="3" id="KW-1185">Reference proteome</keyword>
<evidence type="ECO:0000259" key="1">
    <source>
        <dbReference type="Pfam" id="PF01266"/>
    </source>
</evidence>
<dbReference type="RefSeq" id="WP_019890725.1">
    <property type="nucleotide sequence ID" value="NZ_BMQQ01000001.1"/>
</dbReference>
<dbReference type="Gene3D" id="3.50.50.60">
    <property type="entry name" value="FAD/NAD(P)-binding domain"/>
    <property type="match status" value="1"/>
</dbReference>
<dbReference type="Proteomes" id="UP000619486">
    <property type="component" value="Unassembled WGS sequence"/>
</dbReference>
<name>A0A918GXT1_9ACTN</name>
<protein>
    <recommendedName>
        <fullName evidence="1">FAD dependent oxidoreductase domain-containing protein</fullName>
    </recommendedName>
</protein>
<dbReference type="Pfam" id="PF01266">
    <property type="entry name" value="DAO"/>
    <property type="match status" value="1"/>
</dbReference>
<feature type="domain" description="FAD dependent oxidoreductase" evidence="1">
    <location>
        <begin position="10"/>
        <end position="349"/>
    </location>
</feature>
<comment type="caution">
    <text evidence="2">The sequence shown here is derived from an EMBL/GenBank/DDBJ whole genome shotgun (WGS) entry which is preliminary data.</text>
</comment>
<reference evidence="2" key="1">
    <citation type="journal article" date="2014" name="Int. J. Syst. Evol. Microbiol.">
        <title>Complete genome sequence of Corynebacterium casei LMG S-19264T (=DSM 44701T), isolated from a smear-ripened cheese.</title>
        <authorList>
            <consortium name="US DOE Joint Genome Institute (JGI-PGF)"/>
            <person name="Walter F."/>
            <person name="Albersmeier A."/>
            <person name="Kalinowski J."/>
            <person name="Ruckert C."/>
        </authorList>
    </citation>
    <scope>NUCLEOTIDE SEQUENCE</scope>
    <source>
        <strain evidence="2">JCM 3172</strain>
    </source>
</reference>
<dbReference type="AlphaFoldDB" id="A0A918GXT1"/>
<accession>A0A918GXT1</accession>
<proteinExistence type="predicted"/>
<dbReference type="SUPFAM" id="SSF51905">
    <property type="entry name" value="FAD/NAD(P)-binding domain"/>
    <property type="match status" value="1"/>
</dbReference>
<evidence type="ECO:0000313" key="3">
    <source>
        <dbReference type="Proteomes" id="UP000619486"/>
    </source>
</evidence>
<sequence>MTEPRDAAGRIAVVGGGLAGALLTWRLARAPYALSVDLFTGPPDGFWDDATHASGGLVRGFETQGDLAEAAGASLTELLGDPRLRQWADYRETGAVYALPPHPDIEDLVKTVDRQLPGSVRTVGREELRSGFGLQGLPDDTVGVAERTAGYIAPRRLRDAVLVDLSGPAVRVRHERVAAVTEDRGIRLAEGALRGYDAVVVAAGAWTPRLLAASGLDDQGLRTKQIQYSLFPGRVPGLGTFVDETTGLYGRCTPDGATLLGLPTDRWDVDPSGLQVDAAVAGRVLAVARSRLDLSDLGSVKVTTITAADCYSTPAGLKLRALTPGLFTFTGGSGGAAKTALAASRTAAEHIGSGGWS</sequence>
<reference evidence="2" key="2">
    <citation type="submission" date="2020-09" db="EMBL/GenBank/DDBJ databases">
        <authorList>
            <person name="Sun Q."/>
            <person name="Ohkuma M."/>
        </authorList>
    </citation>
    <scope>NUCLEOTIDE SEQUENCE</scope>
    <source>
        <strain evidence="2">JCM 3172</strain>
    </source>
</reference>
<evidence type="ECO:0000313" key="2">
    <source>
        <dbReference type="EMBL" id="GGT12522.1"/>
    </source>
</evidence>
<organism evidence="2 3">
    <name type="scientific">Streptomyces purpureus</name>
    <dbReference type="NCBI Taxonomy" id="1951"/>
    <lineage>
        <taxon>Bacteria</taxon>
        <taxon>Bacillati</taxon>
        <taxon>Actinomycetota</taxon>
        <taxon>Actinomycetes</taxon>
        <taxon>Kitasatosporales</taxon>
        <taxon>Streptomycetaceae</taxon>
        <taxon>Streptomyces</taxon>
    </lineage>
</organism>
<gene>
    <name evidence="2" type="ORF">GCM10014713_01170</name>
</gene>